<dbReference type="EMBL" id="OX458333">
    <property type="protein sequence ID" value="CAI8828017.1"/>
    <property type="molecule type" value="Genomic_DNA"/>
</dbReference>
<evidence type="ECO:0000313" key="2">
    <source>
        <dbReference type="Proteomes" id="UP001162030"/>
    </source>
</evidence>
<proteinExistence type="predicted"/>
<protein>
    <submittedName>
        <fullName evidence="1">Uncharacterized protein</fullName>
    </submittedName>
</protein>
<accession>A0ABN8X259</accession>
<name>A0ABN8X259_9GAMM</name>
<gene>
    <name evidence="1" type="ORF">MSZNOR_2091</name>
</gene>
<reference evidence="1 2" key="1">
    <citation type="submission" date="2023-03" db="EMBL/GenBank/DDBJ databases">
        <authorList>
            <person name="Pearce D."/>
        </authorList>
    </citation>
    <scope>NUCLEOTIDE SEQUENCE [LARGE SCALE GENOMIC DNA]</scope>
    <source>
        <strain evidence="1">Msz</strain>
    </source>
</reference>
<organism evidence="1 2">
    <name type="scientific">Methylocaldum szegediense</name>
    <dbReference type="NCBI Taxonomy" id="73780"/>
    <lineage>
        <taxon>Bacteria</taxon>
        <taxon>Pseudomonadati</taxon>
        <taxon>Pseudomonadota</taxon>
        <taxon>Gammaproteobacteria</taxon>
        <taxon>Methylococcales</taxon>
        <taxon>Methylococcaceae</taxon>
        <taxon>Methylocaldum</taxon>
    </lineage>
</organism>
<keyword evidence="2" id="KW-1185">Reference proteome</keyword>
<dbReference type="Proteomes" id="UP001162030">
    <property type="component" value="Chromosome"/>
</dbReference>
<sequence>MDMAIGRTLGIVERDESAITMRQAVRSAVVRSRGEDSLAERTRRTGVYRGARLCGDVIVIAAKRTRLDNWTSRTPPPDELLAGL</sequence>
<evidence type="ECO:0000313" key="1">
    <source>
        <dbReference type="EMBL" id="CAI8828017.1"/>
    </source>
</evidence>